<gene>
    <name evidence="3" type="ORF">FPZ12_019675</name>
</gene>
<dbReference type="InterPro" id="IPR000587">
    <property type="entry name" value="Creatinase_N"/>
</dbReference>
<name>A0A5N0V063_9PSEU</name>
<keyword evidence="3" id="KW-0378">Hydrolase</keyword>
<dbReference type="Pfam" id="PF01321">
    <property type="entry name" value="Creatinase_N"/>
    <property type="match status" value="1"/>
</dbReference>
<dbReference type="SUPFAM" id="SSF53092">
    <property type="entry name" value="Creatinase/prolidase N-terminal domain"/>
    <property type="match status" value="1"/>
</dbReference>
<evidence type="ECO:0000313" key="4">
    <source>
        <dbReference type="Proteomes" id="UP000319769"/>
    </source>
</evidence>
<dbReference type="AlphaFoldDB" id="A0A5N0V063"/>
<proteinExistence type="predicted"/>
<keyword evidence="3" id="KW-0645">Protease</keyword>
<keyword evidence="4" id="KW-1185">Reference proteome</keyword>
<dbReference type="InterPro" id="IPR050659">
    <property type="entry name" value="Peptidase_M24B"/>
</dbReference>
<sequence length="375" mass="39470">MATENLPDDRALRSGRRDRALAQMEAHDLDVLVLGRTANVRYVTGAKLLWLAGTQPFGPACVLVRSTRAIHLLSTWDDGVPEDIPRENLFGLTWNPMNTITVLRGIEGAAGAKRVGTDALSPTFAQLLPMAFPAAELADGEIAMREARRIKTGEELDAIAESVAVAETSLAKAVAELRPGVGEKQLDGILLEAAAAGGITTPAVQDAVWITSREHQWRRVDSDRTVEAGDLVAFTAGVVGHGYIGEVGRTHPVGGRISEAAAALYARNDALWQRLLAVCKPGVSPAKLLDAYEEAGEPLPPMAVARGLGLGFDPPVVTAGLPATAAAERLEAHSVLALTAYVWEPGVGAVFRRDTVALTEDGPRVLSSGAPVPGA</sequence>
<organism evidence="3 4">
    <name type="scientific">Amycolatopsis acidicola</name>
    <dbReference type="NCBI Taxonomy" id="2596893"/>
    <lineage>
        <taxon>Bacteria</taxon>
        <taxon>Bacillati</taxon>
        <taxon>Actinomycetota</taxon>
        <taxon>Actinomycetes</taxon>
        <taxon>Pseudonocardiales</taxon>
        <taxon>Pseudonocardiaceae</taxon>
        <taxon>Amycolatopsis</taxon>
    </lineage>
</organism>
<dbReference type="InterPro" id="IPR029149">
    <property type="entry name" value="Creatin/AminoP/Spt16_N"/>
</dbReference>
<dbReference type="RefSeq" id="WP_144756960.1">
    <property type="nucleotide sequence ID" value="NZ_VMNW02000028.1"/>
</dbReference>
<dbReference type="Pfam" id="PF00557">
    <property type="entry name" value="Peptidase_M24"/>
    <property type="match status" value="1"/>
</dbReference>
<dbReference type="PANTHER" id="PTHR46112:SF3">
    <property type="entry name" value="AMINOPEPTIDASE YPDF"/>
    <property type="match status" value="1"/>
</dbReference>
<feature type="domain" description="Peptidase M24" evidence="1">
    <location>
        <begin position="158"/>
        <end position="360"/>
    </location>
</feature>
<dbReference type="EMBL" id="VMNW02000028">
    <property type="protein sequence ID" value="KAA9159592.1"/>
    <property type="molecule type" value="Genomic_DNA"/>
</dbReference>
<protein>
    <submittedName>
        <fullName evidence="3">Aminopeptidase P family protein</fullName>
    </submittedName>
</protein>
<keyword evidence="3" id="KW-0031">Aminopeptidase</keyword>
<dbReference type="Gene3D" id="3.40.350.10">
    <property type="entry name" value="Creatinase/prolidase N-terminal domain"/>
    <property type="match status" value="1"/>
</dbReference>
<dbReference type="GO" id="GO:0004177">
    <property type="term" value="F:aminopeptidase activity"/>
    <property type="evidence" value="ECO:0007669"/>
    <property type="project" value="UniProtKB-KW"/>
</dbReference>
<dbReference type="PANTHER" id="PTHR46112">
    <property type="entry name" value="AMINOPEPTIDASE"/>
    <property type="match status" value="1"/>
</dbReference>
<comment type="caution">
    <text evidence="3">The sequence shown here is derived from an EMBL/GenBank/DDBJ whole genome shotgun (WGS) entry which is preliminary data.</text>
</comment>
<evidence type="ECO:0000259" key="1">
    <source>
        <dbReference type="Pfam" id="PF00557"/>
    </source>
</evidence>
<feature type="domain" description="Creatinase N-terminal" evidence="2">
    <location>
        <begin position="16"/>
        <end position="150"/>
    </location>
</feature>
<dbReference type="InterPro" id="IPR036005">
    <property type="entry name" value="Creatinase/aminopeptidase-like"/>
</dbReference>
<dbReference type="SUPFAM" id="SSF55920">
    <property type="entry name" value="Creatinase/aminopeptidase"/>
    <property type="match status" value="1"/>
</dbReference>
<evidence type="ECO:0000313" key="3">
    <source>
        <dbReference type="EMBL" id="KAA9159592.1"/>
    </source>
</evidence>
<dbReference type="InterPro" id="IPR000994">
    <property type="entry name" value="Pept_M24"/>
</dbReference>
<dbReference type="OrthoDB" id="9806388at2"/>
<dbReference type="Proteomes" id="UP000319769">
    <property type="component" value="Unassembled WGS sequence"/>
</dbReference>
<dbReference type="Gene3D" id="3.90.230.10">
    <property type="entry name" value="Creatinase/methionine aminopeptidase superfamily"/>
    <property type="match status" value="1"/>
</dbReference>
<evidence type="ECO:0000259" key="2">
    <source>
        <dbReference type="Pfam" id="PF01321"/>
    </source>
</evidence>
<dbReference type="CDD" id="cd01066">
    <property type="entry name" value="APP_MetAP"/>
    <property type="match status" value="1"/>
</dbReference>
<accession>A0A5N0V063</accession>
<reference evidence="3" key="1">
    <citation type="submission" date="2019-09" db="EMBL/GenBank/DDBJ databases">
        <authorList>
            <person name="Teo W.F.A."/>
            <person name="Duangmal K."/>
        </authorList>
    </citation>
    <scope>NUCLEOTIDE SEQUENCE [LARGE SCALE GENOMIC DNA]</scope>
    <source>
        <strain evidence="3">K81G1</strain>
    </source>
</reference>